<protein>
    <submittedName>
        <fullName evidence="1">Uncharacterized protein</fullName>
    </submittedName>
</protein>
<dbReference type="EMBL" id="SCWA01000012">
    <property type="protein sequence ID" value="TDL96716.1"/>
    <property type="molecule type" value="Genomic_DNA"/>
</dbReference>
<evidence type="ECO:0000313" key="1">
    <source>
        <dbReference type="EMBL" id="TDL96716.1"/>
    </source>
</evidence>
<dbReference type="AlphaFoldDB" id="A0A4R6BCY6"/>
<gene>
    <name evidence="1" type="ORF">ERX27_07625</name>
</gene>
<accession>A0A4R6BCY6</accession>
<dbReference type="RefSeq" id="WP_133432244.1">
    <property type="nucleotide sequence ID" value="NZ_SCWA01000012.1"/>
</dbReference>
<dbReference type="Proteomes" id="UP000295310">
    <property type="component" value="Unassembled WGS sequence"/>
</dbReference>
<evidence type="ECO:0000313" key="2">
    <source>
        <dbReference type="Proteomes" id="UP000295310"/>
    </source>
</evidence>
<sequence>MVSKITEWFSKRKKHLTYDQTETTIYWFGSHERDEYIANLLDLQEQGADVVFTQFRDDEGGWIEIRHRKY</sequence>
<proteinExistence type="predicted"/>
<reference evidence="1 2" key="1">
    <citation type="submission" date="2019-01" db="EMBL/GenBank/DDBJ databases">
        <title>Draft genome sequences of the type strains of six Macrococcus species.</title>
        <authorList>
            <person name="Mazhar S."/>
            <person name="Altermann E."/>
            <person name="Hill C."/>
            <person name="Mcauliffe O."/>
        </authorList>
    </citation>
    <scope>NUCLEOTIDE SEQUENCE [LARGE SCALE GENOMIC DNA]</scope>
    <source>
        <strain evidence="1 2">CCM4811</strain>
    </source>
</reference>
<comment type="caution">
    <text evidence="1">The sequence shown here is derived from an EMBL/GenBank/DDBJ whole genome shotgun (WGS) entry which is preliminary data.</text>
</comment>
<keyword evidence="2" id="KW-1185">Reference proteome</keyword>
<organism evidence="1 2">
    <name type="scientific">Macrococcus brunensis</name>
    <dbReference type="NCBI Taxonomy" id="198483"/>
    <lineage>
        <taxon>Bacteria</taxon>
        <taxon>Bacillati</taxon>
        <taxon>Bacillota</taxon>
        <taxon>Bacilli</taxon>
        <taxon>Bacillales</taxon>
        <taxon>Staphylococcaceae</taxon>
        <taxon>Macrococcus</taxon>
    </lineage>
</organism>
<name>A0A4R6BCY6_9STAP</name>